<dbReference type="Proteomes" id="UP000236333">
    <property type="component" value="Unassembled WGS sequence"/>
</dbReference>
<evidence type="ECO:0000313" key="3">
    <source>
        <dbReference type="EMBL" id="PNH10740.1"/>
    </source>
</evidence>
<organism evidence="3 4">
    <name type="scientific">Tetrabaena socialis</name>
    <dbReference type="NCBI Taxonomy" id="47790"/>
    <lineage>
        <taxon>Eukaryota</taxon>
        <taxon>Viridiplantae</taxon>
        <taxon>Chlorophyta</taxon>
        <taxon>core chlorophytes</taxon>
        <taxon>Chlorophyceae</taxon>
        <taxon>CS clade</taxon>
        <taxon>Chlamydomonadales</taxon>
        <taxon>Tetrabaenaceae</taxon>
        <taxon>Tetrabaena</taxon>
    </lineage>
</organism>
<dbReference type="OrthoDB" id="522768at2759"/>
<keyword evidence="4" id="KW-1185">Reference proteome</keyword>
<dbReference type="AlphaFoldDB" id="A0A2J8AE01"/>
<reference evidence="3 4" key="1">
    <citation type="journal article" date="2017" name="Mol. Biol. Evol.">
        <title>The 4-celled Tetrabaena socialis nuclear genome reveals the essential components for genetic control of cell number at the origin of multicellularity in the volvocine lineage.</title>
        <authorList>
            <person name="Featherston J."/>
            <person name="Arakaki Y."/>
            <person name="Hanschen E.R."/>
            <person name="Ferris P.J."/>
            <person name="Michod R.E."/>
            <person name="Olson B.J.S.C."/>
            <person name="Nozaki H."/>
            <person name="Durand P.M."/>
        </authorList>
    </citation>
    <scope>NUCLEOTIDE SEQUENCE [LARGE SCALE GENOMIC DNA]</scope>
    <source>
        <strain evidence="3 4">NIES-571</strain>
    </source>
</reference>
<comment type="caution">
    <text evidence="3">The sequence shown here is derived from an EMBL/GenBank/DDBJ whole genome shotgun (WGS) entry which is preliminary data.</text>
</comment>
<dbReference type="Gene3D" id="1.10.287.2900">
    <property type="match status" value="1"/>
</dbReference>
<sequence>MQQEEEPAASAPTNEKEEDNAAEGSGRSKECPICVMMREGGCEKPFNSFMDCGVQAEKGEGNYQDCVALFESMRLCMQKSPAVFGEVLRDVEDLAKSNTEYPPTPEQPAAPAS</sequence>
<evidence type="ECO:0000256" key="1">
    <source>
        <dbReference type="SAM" id="MobiDB-lite"/>
    </source>
</evidence>
<dbReference type="InterPro" id="IPR012891">
    <property type="entry name" value="GCK_dom"/>
</dbReference>
<name>A0A2J8AE01_9CHLO</name>
<feature type="domain" description="GCK" evidence="2">
    <location>
        <begin position="29"/>
        <end position="99"/>
    </location>
</feature>
<dbReference type="SMART" id="SM01227">
    <property type="entry name" value="GCK"/>
    <property type="match status" value="1"/>
</dbReference>
<feature type="region of interest" description="Disordered" evidence="1">
    <location>
        <begin position="1"/>
        <end position="28"/>
    </location>
</feature>
<gene>
    <name evidence="3" type="ORF">TSOC_002534</name>
</gene>
<dbReference type="Pfam" id="PF07802">
    <property type="entry name" value="GCK"/>
    <property type="match status" value="1"/>
</dbReference>
<protein>
    <recommendedName>
        <fullName evidence="2">GCK domain-containing protein</fullName>
    </recommendedName>
</protein>
<proteinExistence type="predicted"/>
<evidence type="ECO:0000313" key="4">
    <source>
        <dbReference type="Proteomes" id="UP000236333"/>
    </source>
</evidence>
<evidence type="ECO:0000259" key="2">
    <source>
        <dbReference type="SMART" id="SM01227"/>
    </source>
</evidence>
<dbReference type="EMBL" id="PGGS01000048">
    <property type="protein sequence ID" value="PNH10740.1"/>
    <property type="molecule type" value="Genomic_DNA"/>
</dbReference>
<accession>A0A2J8AE01</accession>